<gene>
    <name evidence="2" type="ORF">UFOPK2806_02259</name>
    <name evidence="3" type="ORF">UFOPK4306_02192</name>
</gene>
<name>A0A6J6VB38_9ZZZZ</name>
<dbReference type="AlphaFoldDB" id="A0A6J6VB38"/>
<sequence length="426" mass="46266">MSNTFGLPAAPESRGPGPLDGVVVLDFSRVLSGPHCARALADLGADVIKIEPPEGDMTRYAQPRVNSLATYYVQQNVGKRVISLNLKKPEAVSLLHRLAARADVVLENFRPGVMDRTGLGYAQLSAINPRIVYASISGFGQTGPWKDRRAYASVIQAESGLTRSQVEAQRRRRPDFPYVTDEHSHGDVYTSLEAAIAICAALFQRSSTGKGQHIDISMLDTLLSVNEHLQSDLWDGPVPEGQVRSYQPGDYVILTVGDGRSVVVTGHPAEDGNFAQFAAAMGRPNLAQEDPRYANPSSRLAHLQELYDELQAWAITFPNGDEIEKVFEANGLAMGNVRSTREVAGSEWSRERASVMAVSDRGGGEILVPNAPWRFSGADVGVRGVPKYRGEDNREVLHDLLGLADDELTALETAGVLLSRVPDRPS</sequence>
<dbReference type="GO" id="GO:0008410">
    <property type="term" value="F:CoA-transferase activity"/>
    <property type="evidence" value="ECO:0007669"/>
    <property type="project" value="TreeGrafter"/>
</dbReference>
<dbReference type="EMBL" id="CAEZYY010000046">
    <property type="protein sequence ID" value="CAB4768093.1"/>
    <property type="molecule type" value="Genomic_DNA"/>
</dbReference>
<evidence type="ECO:0000313" key="2">
    <source>
        <dbReference type="EMBL" id="CAB4768093.1"/>
    </source>
</evidence>
<dbReference type="Gene3D" id="3.40.50.10540">
    <property type="entry name" value="Crotonobetainyl-coa:carnitine coa-transferase, domain 1"/>
    <property type="match status" value="1"/>
</dbReference>
<dbReference type="PANTHER" id="PTHR48207:SF3">
    <property type="entry name" value="SUCCINATE--HYDROXYMETHYLGLUTARATE COA-TRANSFERASE"/>
    <property type="match status" value="1"/>
</dbReference>
<keyword evidence="1" id="KW-0808">Transferase</keyword>
<dbReference type="SUPFAM" id="SSF89796">
    <property type="entry name" value="CoA-transferase family III (CaiB/BaiF)"/>
    <property type="match status" value="1"/>
</dbReference>
<organism evidence="2">
    <name type="scientific">freshwater metagenome</name>
    <dbReference type="NCBI Taxonomy" id="449393"/>
    <lineage>
        <taxon>unclassified sequences</taxon>
        <taxon>metagenomes</taxon>
        <taxon>ecological metagenomes</taxon>
    </lineage>
</organism>
<dbReference type="InterPro" id="IPR044855">
    <property type="entry name" value="CoA-Trfase_III_dom3_sf"/>
</dbReference>
<evidence type="ECO:0000256" key="1">
    <source>
        <dbReference type="ARBA" id="ARBA00022679"/>
    </source>
</evidence>
<dbReference type="EMBL" id="CAFBQP010000114">
    <property type="protein sequence ID" value="CAB5067817.1"/>
    <property type="molecule type" value="Genomic_DNA"/>
</dbReference>
<evidence type="ECO:0000313" key="3">
    <source>
        <dbReference type="EMBL" id="CAB5067817.1"/>
    </source>
</evidence>
<dbReference type="Gene3D" id="3.30.1540.10">
    <property type="entry name" value="formyl-coa transferase, domain 3"/>
    <property type="match status" value="1"/>
</dbReference>
<dbReference type="InterPro" id="IPR050483">
    <property type="entry name" value="CoA-transferase_III_domain"/>
</dbReference>
<proteinExistence type="predicted"/>
<protein>
    <submittedName>
        <fullName evidence="2">Unannotated protein</fullName>
    </submittedName>
</protein>
<dbReference type="InterPro" id="IPR003673">
    <property type="entry name" value="CoA-Trfase_fam_III"/>
</dbReference>
<reference evidence="2" key="1">
    <citation type="submission" date="2020-05" db="EMBL/GenBank/DDBJ databases">
        <authorList>
            <person name="Chiriac C."/>
            <person name="Salcher M."/>
            <person name="Ghai R."/>
            <person name="Kavagutti S V."/>
        </authorList>
    </citation>
    <scope>NUCLEOTIDE SEQUENCE</scope>
</reference>
<dbReference type="Pfam" id="PF02515">
    <property type="entry name" value="CoA_transf_3"/>
    <property type="match status" value="1"/>
</dbReference>
<dbReference type="PANTHER" id="PTHR48207">
    <property type="entry name" value="SUCCINATE--HYDROXYMETHYLGLUTARATE COA-TRANSFERASE"/>
    <property type="match status" value="1"/>
</dbReference>
<accession>A0A6J6VB38</accession>
<dbReference type="InterPro" id="IPR023606">
    <property type="entry name" value="CoA-Trfase_III_dom_1_sf"/>
</dbReference>